<proteinExistence type="predicted"/>
<dbReference type="OrthoDB" id="2339678at2759"/>
<organism evidence="2 3">
    <name type="scientific">Gigaspora rosea</name>
    <dbReference type="NCBI Taxonomy" id="44941"/>
    <lineage>
        <taxon>Eukaryota</taxon>
        <taxon>Fungi</taxon>
        <taxon>Fungi incertae sedis</taxon>
        <taxon>Mucoromycota</taxon>
        <taxon>Glomeromycotina</taxon>
        <taxon>Glomeromycetes</taxon>
        <taxon>Diversisporales</taxon>
        <taxon>Gigasporaceae</taxon>
        <taxon>Gigaspora</taxon>
    </lineage>
</organism>
<keyword evidence="1" id="KW-0812">Transmembrane</keyword>
<evidence type="ECO:0000313" key="3">
    <source>
        <dbReference type="Proteomes" id="UP000266673"/>
    </source>
</evidence>
<comment type="caution">
    <text evidence="2">The sequence shown here is derived from an EMBL/GenBank/DDBJ whole genome shotgun (WGS) entry which is preliminary data.</text>
</comment>
<gene>
    <name evidence="2" type="ORF">C2G38_2186035</name>
</gene>
<dbReference type="Proteomes" id="UP000266673">
    <property type="component" value="Unassembled WGS sequence"/>
</dbReference>
<evidence type="ECO:0000313" key="2">
    <source>
        <dbReference type="EMBL" id="RIB17941.1"/>
    </source>
</evidence>
<sequence>MSFKRGIFAENNPIVNEPSIPHYPKIYYLYCTKKYLPGYYKEAQDCVVNFWQNKYFGFEEQQRFIAAGRSQGTLEDIKNDFSYFIRREYNFRDGSHPIANYVSDIDEYCKFLDISNDQDLINKVDQVLIKLNISPSKNEKIIEKIDKILEALSFLQVSCLTINTIDSFNTKLYWPFCAQPTDPMNHIFTLENLTKPLQIQLEQQTIQAIFNPKSTSEQYQYQQKNRTIVQADIVISVPIPQTTSATPTSTIPNAQENPNTKPTNAKITILATSTDAPNNNINNTLAIEILSTITAALSIIAILLGICIRRVRKRKLAYKRNLTQAPIGTSQTPFTTPLDINNINIEQLAQQLSQLQNNEPPRYK</sequence>
<feature type="transmembrane region" description="Helical" evidence="1">
    <location>
        <begin position="285"/>
        <end position="308"/>
    </location>
</feature>
<dbReference type="EMBL" id="QKWP01000573">
    <property type="protein sequence ID" value="RIB17941.1"/>
    <property type="molecule type" value="Genomic_DNA"/>
</dbReference>
<name>A0A397V7P7_9GLOM</name>
<protein>
    <submittedName>
        <fullName evidence="2">Uncharacterized protein</fullName>
    </submittedName>
</protein>
<accession>A0A397V7P7</accession>
<keyword evidence="1" id="KW-0472">Membrane</keyword>
<keyword evidence="3" id="KW-1185">Reference proteome</keyword>
<dbReference type="AlphaFoldDB" id="A0A397V7P7"/>
<keyword evidence="1" id="KW-1133">Transmembrane helix</keyword>
<evidence type="ECO:0000256" key="1">
    <source>
        <dbReference type="SAM" id="Phobius"/>
    </source>
</evidence>
<reference evidence="2 3" key="1">
    <citation type="submission" date="2018-06" db="EMBL/GenBank/DDBJ databases">
        <title>Comparative genomics reveals the genomic features of Rhizophagus irregularis, R. cerebriforme, R. diaphanum and Gigaspora rosea, and their symbiotic lifestyle signature.</title>
        <authorList>
            <person name="Morin E."/>
            <person name="San Clemente H."/>
            <person name="Chen E.C.H."/>
            <person name="De La Providencia I."/>
            <person name="Hainaut M."/>
            <person name="Kuo A."/>
            <person name="Kohler A."/>
            <person name="Murat C."/>
            <person name="Tang N."/>
            <person name="Roy S."/>
            <person name="Loubradou J."/>
            <person name="Henrissat B."/>
            <person name="Grigoriev I.V."/>
            <person name="Corradi N."/>
            <person name="Roux C."/>
            <person name="Martin F.M."/>
        </authorList>
    </citation>
    <scope>NUCLEOTIDE SEQUENCE [LARGE SCALE GENOMIC DNA]</scope>
    <source>
        <strain evidence="2 3">DAOM 194757</strain>
    </source>
</reference>